<protein>
    <submittedName>
        <fullName evidence="2">Uncharacterized protein</fullName>
    </submittedName>
</protein>
<gene>
    <name evidence="2" type="ORF">SCULI_v1c07110</name>
</gene>
<evidence type="ECO:0000313" key="3">
    <source>
        <dbReference type="Proteomes" id="UP000019267"/>
    </source>
</evidence>
<evidence type="ECO:0000256" key="1">
    <source>
        <dbReference type="SAM" id="MobiDB-lite"/>
    </source>
</evidence>
<sequence length="58" mass="6645">MGFDNNRGQDRQRRSFSSNRPSGGAGQNNGRIENFEKPLIELLKQINDKLDILIEKTK</sequence>
<name>W6A7T4_9MOLU</name>
<dbReference type="EMBL" id="CP006681">
    <property type="protein sequence ID" value="AHI53052.1"/>
    <property type="molecule type" value="Genomic_DNA"/>
</dbReference>
<proteinExistence type="predicted"/>
<accession>W6A7T4</accession>
<keyword evidence="3" id="KW-1185">Reference proteome</keyword>
<dbReference type="RefSeq" id="WP_158499961.1">
    <property type="nucleotide sequence ID" value="NZ_CP006681.1"/>
</dbReference>
<reference evidence="2 3" key="1">
    <citation type="journal article" date="2014" name="Genome Biol. Evol.">
        <title>Molecular evolution of the substrate utilization strategies and putative virulence factors in mosquito-associated Spiroplasma species.</title>
        <authorList>
            <person name="Chang T.H."/>
            <person name="Lo W.S."/>
            <person name="Ku C."/>
            <person name="Chen L.L."/>
            <person name="Kuo C.H."/>
        </authorList>
    </citation>
    <scope>NUCLEOTIDE SEQUENCE [LARGE SCALE GENOMIC DNA]</scope>
    <source>
        <strain evidence="2">AES-1</strain>
    </source>
</reference>
<dbReference type="HOGENOM" id="CLU_2976981_0_0_14"/>
<dbReference type="KEGG" id="scq:SCULI_v1c07110"/>
<organism evidence="2 3">
    <name type="scientific">Spiroplasma culicicola AES-1</name>
    <dbReference type="NCBI Taxonomy" id="1276246"/>
    <lineage>
        <taxon>Bacteria</taxon>
        <taxon>Bacillati</taxon>
        <taxon>Mycoplasmatota</taxon>
        <taxon>Mollicutes</taxon>
        <taxon>Entomoplasmatales</taxon>
        <taxon>Spiroplasmataceae</taxon>
        <taxon>Spiroplasma</taxon>
    </lineage>
</organism>
<feature type="region of interest" description="Disordered" evidence="1">
    <location>
        <begin position="1"/>
        <end position="33"/>
    </location>
</feature>
<evidence type="ECO:0000313" key="2">
    <source>
        <dbReference type="EMBL" id="AHI53052.1"/>
    </source>
</evidence>
<dbReference type="STRING" id="1276246.SCULI_v1c07110"/>
<dbReference type="PATRIC" id="fig|1276246.3.peg.709"/>
<dbReference type="Proteomes" id="UP000019267">
    <property type="component" value="Chromosome"/>
</dbReference>
<dbReference type="AlphaFoldDB" id="W6A7T4"/>